<protein>
    <submittedName>
        <fullName evidence="2">VWA domain-containing protein</fullName>
    </submittedName>
</protein>
<organism evidence="2 3">
    <name type="scientific">Jutongia huaianensis</name>
    <dbReference type="NCBI Taxonomy" id="2763668"/>
    <lineage>
        <taxon>Bacteria</taxon>
        <taxon>Bacillati</taxon>
        <taxon>Bacillota</taxon>
        <taxon>Clostridia</taxon>
        <taxon>Lachnospirales</taxon>
        <taxon>Lachnospiraceae</taxon>
        <taxon>Jutongia</taxon>
    </lineage>
</organism>
<dbReference type="InterPro" id="IPR002035">
    <property type="entry name" value="VWF_A"/>
</dbReference>
<dbReference type="Proteomes" id="UP000606193">
    <property type="component" value="Unassembled WGS sequence"/>
</dbReference>
<evidence type="ECO:0000313" key="3">
    <source>
        <dbReference type="Proteomes" id="UP000606193"/>
    </source>
</evidence>
<dbReference type="PIRSF" id="PIRSF020634">
    <property type="entry name" value="TerY_vWA"/>
    <property type="match status" value="1"/>
</dbReference>
<sequence length="239" mass="26614">MSEQITKEQLFGGIAAPSEPHMACVLLLDISSSMKGAPIQSLNEAIAKFKQQVCQDPLARKRVEVAIVTFETHVEIVSDFMPIDQMPAITLEPGGQTHMAEAIQVAIDLVKKRTREYQGVGVPCFKPWIFMITDGVSMSTPEAMQEAAARIHEEESKGSNGRLKFWALGVDDYDKEELFKLTDRVIELQQHEFTGIFDWLVDSMSAISKSQVGDRIELDNLPEGAGMAADIEERDVSEW</sequence>
<dbReference type="RefSeq" id="WP_022464280.1">
    <property type="nucleotide sequence ID" value="NZ_JACRSX010000018.1"/>
</dbReference>
<proteinExistence type="predicted"/>
<reference evidence="2 3" key="1">
    <citation type="submission" date="2020-08" db="EMBL/GenBank/DDBJ databases">
        <title>Genome public.</title>
        <authorList>
            <person name="Liu C."/>
            <person name="Sun Q."/>
        </authorList>
    </citation>
    <scope>NUCLEOTIDE SEQUENCE [LARGE SCALE GENOMIC DNA]</scope>
    <source>
        <strain evidence="2 3">NSJ-37</strain>
    </source>
</reference>
<gene>
    <name evidence="2" type="ORF">H8704_11525</name>
</gene>
<keyword evidence="3" id="KW-1185">Reference proteome</keyword>
<dbReference type="PROSITE" id="PS50234">
    <property type="entry name" value="VWFA"/>
    <property type="match status" value="1"/>
</dbReference>
<comment type="caution">
    <text evidence="2">The sequence shown here is derived from an EMBL/GenBank/DDBJ whole genome shotgun (WGS) entry which is preliminary data.</text>
</comment>
<dbReference type="EMBL" id="JACRSX010000018">
    <property type="protein sequence ID" value="MBC8563244.1"/>
    <property type="molecule type" value="Genomic_DNA"/>
</dbReference>
<accession>A0ABR7N3W4</accession>
<dbReference type="InterPro" id="IPR011392">
    <property type="entry name" value="Tellurite-R_TerY"/>
</dbReference>
<dbReference type="InterPro" id="IPR036465">
    <property type="entry name" value="vWFA_dom_sf"/>
</dbReference>
<dbReference type="SMART" id="SM00327">
    <property type="entry name" value="VWA"/>
    <property type="match status" value="1"/>
</dbReference>
<feature type="domain" description="VWFA" evidence="1">
    <location>
        <begin position="23"/>
        <end position="216"/>
    </location>
</feature>
<evidence type="ECO:0000259" key="1">
    <source>
        <dbReference type="PROSITE" id="PS50234"/>
    </source>
</evidence>
<evidence type="ECO:0000313" key="2">
    <source>
        <dbReference type="EMBL" id="MBC8563244.1"/>
    </source>
</evidence>
<name>A0ABR7N3W4_9FIRM</name>
<dbReference type="SUPFAM" id="SSF53300">
    <property type="entry name" value="vWA-like"/>
    <property type="match status" value="1"/>
</dbReference>
<dbReference type="Pfam" id="PF00092">
    <property type="entry name" value="VWA"/>
    <property type="match status" value="1"/>
</dbReference>
<dbReference type="Gene3D" id="3.40.50.410">
    <property type="entry name" value="von Willebrand factor, type A domain"/>
    <property type="match status" value="1"/>
</dbReference>